<feature type="region of interest" description="Disordered" evidence="1">
    <location>
        <begin position="1"/>
        <end position="29"/>
    </location>
</feature>
<evidence type="ECO:0008006" key="3">
    <source>
        <dbReference type="Google" id="ProtNLM"/>
    </source>
</evidence>
<feature type="compositionally biased region" description="Polar residues" evidence="1">
    <location>
        <begin position="18"/>
        <end position="29"/>
    </location>
</feature>
<evidence type="ECO:0000256" key="1">
    <source>
        <dbReference type="SAM" id="MobiDB-lite"/>
    </source>
</evidence>
<gene>
    <name evidence="2" type="ORF">PCOS0759_LOCUS6254</name>
</gene>
<name>A0A7S1KS10_9EUKA</name>
<reference evidence="2" key="1">
    <citation type="submission" date="2021-01" db="EMBL/GenBank/DDBJ databases">
        <authorList>
            <person name="Corre E."/>
            <person name="Pelletier E."/>
            <person name="Niang G."/>
            <person name="Scheremetjew M."/>
            <person name="Finn R."/>
            <person name="Kale V."/>
            <person name="Holt S."/>
            <person name="Cochrane G."/>
            <person name="Meng A."/>
            <person name="Brown T."/>
            <person name="Cohen L."/>
        </authorList>
    </citation>
    <scope>NUCLEOTIDE SEQUENCE</scope>
    <source>
        <strain evidence="2">WS</strain>
    </source>
</reference>
<dbReference type="AlphaFoldDB" id="A0A7S1KS10"/>
<protein>
    <recommendedName>
        <fullName evidence="3">F-box domain-containing protein</fullName>
    </recommendedName>
</protein>
<dbReference type="EMBL" id="HBGD01007503">
    <property type="protein sequence ID" value="CAD9083012.1"/>
    <property type="molecule type" value="Transcribed_RNA"/>
</dbReference>
<feature type="compositionally biased region" description="Polar residues" evidence="1">
    <location>
        <begin position="1"/>
        <end position="10"/>
    </location>
</feature>
<organism evidence="2">
    <name type="scientific">Percolomonas cosmopolitus</name>
    <dbReference type="NCBI Taxonomy" id="63605"/>
    <lineage>
        <taxon>Eukaryota</taxon>
        <taxon>Discoba</taxon>
        <taxon>Heterolobosea</taxon>
        <taxon>Tetramitia</taxon>
        <taxon>Eutetramitia</taxon>
        <taxon>Percolomonadidae</taxon>
        <taxon>Percolomonas</taxon>
    </lineage>
</organism>
<evidence type="ECO:0000313" key="2">
    <source>
        <dbReference type="EMBL" id="CAD9083012.1"/>
    </source>
</evidence>
<proteinExistence type="predicted"/>
<accession>A0A7S1KS10</accession>
<sequence>MPSSQAPNDENPQELEQYGNNTSNATTPQRRNHIHWRMNHHRFNATRLTARDEQNQLLFSTDDTFQFIDDRIERDFQGSEESRGEHRERDDTLVQLLAQQVPNDVLFQMLLFLSYEEMRHKLSHVPQFFSRRICSSSREEKRAGGSVGAHVHEKYLETPELLWHGEGNDLIPQFVALRVEGHDQGWSTASGRIVKEGDKAKECSWTWFECSLVLADENFESPKRVEVYANKKADSSYQIGETILRSDTLLEKLEVMDRFKDASAPIKVKFRIWMRAVFPGWVNHCQQAEVEVLSLRQS</sequence>